<dbReference type="PROSITE" id="PS51362">
    <property type="entry name" value="TGF_BETA_2"/>
    <property type="match status" value="1"/>
</dbReference>
<dbReference type="Gene3D" id="2.60.120.970">
    <property type="match status" value="1"/>
</dbReference>
<dbReference type="InterPro" id="IPR001111">
    <property type="entry name" value="TGF-b_propeptide"/>
</dbReference>
<dbReference type="FunFam" id="2.10.90.10:FF:000006">
    <property type="entry name" value="growth/differentiation factor 8"/>
    <property type="match status" value="1"/>
</dbReference>
<dbReference type="GO" id="GO:0005615">
    <property type="term" value="C:extracellular space"/>
    <property type="evidence" value="ECO:0007669"/>
    <property type="project" value="TreeGrafter"/>
</dbReference>
<evidence type="ECO:0000256" key="2">
    <source>
        <dbReference type="ARBA" id="ARBA00006656"/>
    </source>
</evidence>
<dbReference type="Pfam" id="PF00688">
    <property type="entry name" value="TGFb_propeptide"/>
    <property type="match status" value="1"/>
</dbReference>
<evidence type="ECO:0000256" key="1">
    <source>
        <dbReference type="ARBA" id="ARBA00004613"/>
    </source>
</evidence>
<keyword evidence="5" id="KW-0732">Signal</keyword>
<evidence type="ECO:0000256" key="6">
    <source>
        <dbReference type="ARBA" id="ARBA00023030"/>
    </source>
</evidence>
<evidence type="ECO:0000256" key="4">
    <source>
        <dbReference type="ARBA" id="ARBA00022685"/>
    </source>
</evidence>
<accession>A0A8T0G1M3</accession>
<dbReference type="InterPro" id="IPR017948">
    <property type="entry name" value="TGFb_CS"/>
</dbReference>
<evidence type="ECO:0000256" key="3">
    <source>
        <dbReference type="ARBA" id="ARBA00022525"/>
    </source>
</evidence>
<keyword evidence="4" id="KW-0165">Cleavage on pair of basic residues</keyword>
<dbReference type="PROSITE" id="PS00250">
    <property type="entry name" value="TGF_BETA_1"/>
    <property type="match status" value="1"/>
</dbReference>
<comment type="subcellular location">
    <subcellularLocation>
        <location evidence="1">Secreted</location>
    </subcellularLocation>
</comment>
<evidence type="ECO:0000256" key="7">
    <source>
        <dbReference type="ARBA" id="ARBA00023157"/>
    </source>
</evidence>
<protein>
    <submittedName>
        <fullName evidence="10">Growth/differentiation factor 8 like protein</fullName>
    </submittedName>
</protein>
<name>A0A8T0G1M3_ARGBR</name>
<keyword evidence="11" id="KW-1185">Reference proteome</keyword>
<proteinExistence type="inferred from homology"/>
<gene>
    <name evidence="10" type="ORF">HNY73_001529</name>
</gene>
<dbReference type="InterPro" id="IPR029034">
    <property type="entry name" value="Cystine-knot_cytokine"/>
</dbReference>
<comment type="similarity">
    <text evidence="2 8">Belongs to the TGF-beta family.</text>
</comment>
<evidence type="ECO:0000256" key="8">
    <source>
        <dbReference type="RuleBase" id="RU000354"/>
    </source>
</evidence>
<dbReference type="Proteomes" id="UP000807504">
    <property type="component" value="Unassembled WGS sequence"/>
</dbReference>
<feature type="domain" description="TGF-beta family profile" evidence="9">
    <location>
        <begin position="352"/>
        <end position="464"/>
    </location>
</feature>
<dbReference type="InterPro" id="IPR001839">
    <property type="entry name" value="TGF-b_C"/>
</dbReference>
<sequence>MWRADFLLLRVTEKCPAIRPRVSLEVGSALDSGMSSSNQGRCGACPRPSPYKMVRMWGVCSLTQSSAACDKPFFSLFPPAMSVSLQRVCFVWLCALSAVACVPSGELALLESEEEEGPLLPEQIESNCSRCGDKRERRAMRLDMIKFQILNQLGLKEAPNVTLKNLPHIPPLDTLLDHYAMQADAPHFVPGPEYGDDDDFYLAAEKVLTFLQPTPDPLELALGDQQLYFQLPSSLQQSQIQSSHLWIHLKPTRHTLHLNMTLYQVDRQPSGQIDFVQVKRKTLEKKNKHGHWVVFDVKKTLNHWLKHPSENHGFVLHAIGADISDLLAISEENGESKKPFIETKVEKQKHRRTKRMIGLNCEENADEVRCCRYPLTVDFEEFGWDWIIAPKRYEANYCSGECPYVFLQKYPHTHLVQQANPQGSAGPCCAPRKMSSISMLYFDSEFNIIYGMLPGMVVDRCGCS</sequence>
<dbReference type="Gene3D" id="2.10.90.10">
    <property type="entry name" value="Cystine-knot cytokines"/>
    <property type="match status" value="1"/>
</dbReference>
<evidence type="ECO:0000259" key="9">
    <source>
        <dbReference type="PROSITE" id="PS51362"/>
    </source>
</evidence>
<dbReference type="InterPro" id="IPR015615">
    <property type="entry name" value="TGF-beta-rel"/>
</dbReference>
<reference evidence="10" key="1">
    <citation type="journal article" date="2020" name="bioRxiv">
        <title>Chromosome-level reference genome of the European wasp spider Argiope bruennichi: a resource for studies on range expansion and evolutionary adaptation.</title>
        <authorList>
            <person name="Sheffer M.M."/>
            <person name="Hoppe A."/>
            <person name="Krehenwinkel H."/>
            <person name="Uhl G."/>
            <person name="Kuss A.W."/>
            <person name="Jensen L."/>
            <person name="Jensen C."/>
            <person name="Gillespie R.G."/>
            <person name="Hoff K.J."/>
            <person name="Prost S."/>
        </authorList>
    </citation>
    <scope>NUCLEOTIDE SEQUENCE</scope>
</reference>
<dbReference type="PANTHER" id="PTHR11848:SF262">
    <property type="entry name" value="LD29161P"/>
    <property type="match status" value="1"/>
</dbReference>
<dbReference type="SMART" id="SM00204">
    <property type="entry name" value="TGFB"/>
    <property type="match status" value="1"/>
</dbReference>
<dbReference type="GO" id="GO:0008083">
    <property type="term" value="F:growth factor activity"/>
    <property type="evidence" value="ECO:0007669"/>
    <property type="project" value="UniProtKB-KW"/>
</dbReference>
<keyword evidence="7" id="KW-1015">Disulfide bond</keyword>
<dbReference type="PANTHER" id="PTHR11848">
    <property type="entry name" value="TGF-BETA FAMILY"/>
    <property type="match status" value="1"/>
</dbReference>
<organism evidence="10 11">
    <name type="scientific">Argiope bruennichi</name>
    <name type="common">Wasp spider</name>
    <name type="synonym">Aranea bruennichi</name>
    <dbReference type="NCBI Taxonomy" id="94029"/>
    <lineage>
        <taxon>Eukaryota</taxon>
        <taxon>Metazoa</taxon>
        <taxon>Ecdysozoa</taxon>
        <taxon>Arthropoda</taxon>
        <taxon>Chelicerata</taxon>
        <taxon>Arachnida</taxon>
        <taxon>Araneae</taxon>
        <taxon>Araneomorphae</taxon>
        <taxon>Entelegynae</taxon>
        <taxon>Araneoidea</taxon>
        <taxon>Araneidae</taxon>
        <taxon>Argiope</taxon>
    </lineage>
</organism>
<evidence type="ECO:0000313" key="10">
    <source>
        <dbReference type="EMBL" id="KAF8797244.1"/>
    </source>
</evidence>
<comment type="caution">
    <text evidence="10">The sequence shown here is derived from an EMBL/GenBank/DDBJ whole genome shotgun (WGS) entry which is preliminary data.</text>
</comment>
<dbReference type="GO" id="GO:0005125">
    <property type="term" value="F:cytokine activity"/>
    <property type="evidence" value="ECO:0007669"/>
    <property type="project" value="TreeGrafter"/>
</dbReference>
<reference evidence="10" key="2">
    <citation type="submission" date="2020-06" db="EMBL/GenBank/DDBJ databases">
        <authorList>
            <person name="Sheffer M."/>
        </authorList>
    </citation>
    <scope>NUCLEOTIDE SEQUENCE</scope>
</reference>
<dbReference type="EMBL" id="JABXBU010000001">
    <property type="protein sequence ID" value="KAF8797244.1"/>
    <property type="molecule type" value="Genomic_DNA"/>
</dbReference>
<dbReference type="SUPFAM" id="SSF57501">
    <property type="entry name" value="Cystine-knot cytokines"/>
    <property type="match status" value="1"/>
</dbReference>
<evidence type="ECO:0000313" key="11">
    <source>
        <dbReference type="Proteomes" id="UP000807504"/>
    </source>
</evidence>
<dbReference type="Pfam" id="PF00019">
    <property type="entry name" value="TGF_beta"/>
    <property type="match status" value="1"/>
</dbReference>
<keyword evidence="3" id="KW-0964">Secreted</keyword>
<evidence type="ECO:0000256" key="5">
    <source>
        <dbReference type="ARBA" id="ARBA00022729"/>
    </source>
</evidence>
<dbReference type="AlphaFoldDB" id="A0A8T0G1M3"/>
<keyword evidence="6 8" id="KW-0339">Growth factor</keyword>